<dbReference type="Proteomes" id="UP001162164">
    <property type="component" value="Unassembled WGS sequence"/>
</dbReference>
<name>A0ABQ9J9N6_9CUCU</name>
<evidence type="ECO:0000313" key="2">
    <source>
        <dbReference type="Proteomes" id="UP001162164"/>
    </source>
</evidence>
<keyword evidence="2" id="KW-1185">Reference proteome</keyword>
<protein>
    <submittedName>
        <fullName evidence="1">Uncharacterized protein</fullName>
    </submittedName>
</protein>
<dbReference type="EMBL" id="JAPWTJ010000960">
    <property type="protein sequence ID" value="KAJ8974624.1"/>
    <property type="molecule type" value="Genomic_DNA"/>
</dbReference>
<evidence type="ECO:0000313" key="1">
    <source>
        <dbReference type="EMBL" id="KAJ8974624.1"/>
    </source>
</evidence>
<sequence>MCKLFASKLSAVITRENLWTAIDKENEPIKPGLGKLGLLFAAQIEHFLTYRQTSLRTPGQNLSLKEGCSLNQVYDKHRDMAYHITIPTPYGRNCSDIINGFTTMYSRIMILL</sequence>
<gene>
    <name evidence="1" type="ORF">NQ317_010775</name>
</gene>
<accession>A0ABQ9J9N6</accession>
<organism evidence="1 2">
    <name type="scientific">Molorchus minor</name>
    <dbReference type="NCBI Taxonomy" id="1323400"/>
    <lineage>
        <taxon>Eukaryota</taxon>
        <taxon>Metazoa</taxon>
        <taxon>Ecdysozoa</taxon>
        <taxon>Arthropoda</taxon>
        <taxon>Hexapoda</taxon>
        <taxon>Insecta</taxon>
        <taxon>Pterygota</taxon>
        <taxon>Neoptera</taxon>
        <taxon>Endopterygota</taxon>
        <taxon>Coleoptera</taxon>
        <taxon>Polyphaga</taxon>
        <taxon>Cucujiformia</taxon>
        <taxon>Chrysomeloidea</taxon>
        <taxon>Cerambycidae</taxon>
        <taxon>Lamiinae</taxon>
        <taxon>Monochamini</taxon>
        <taxon>Molorchus</taxon>
    </lineage>
</organism>
<comment type="caution">
    <text evidence="1">The sequence shown here is derived from an EMBL/GenBank/DDBJ whole genome shotgun (WGS) entry which is preliminary data.</text>
</comment>
<proteinExistence type="predicted"/>
<reference evidence="1" key="1">
    <citation type="journal article" date="2023" name="Insect Mol. Biol.">
        <title>Genome sequencing provides insights into the evolution of gene families encoding plant cell wall-degrading enzymes in longhorned beetles.</title>
        <authorList>
            <person name="Shin N.R."/>
            <person name="Okamura Y."/>
            <person name="Kirsch R."/>
            <person name="Pauchet Y."/>
        </authorList>
    </citation>
    <scope>NUCLEOTIDE SEQUENCE</scope>
    <source>
        <strain evidence="1">MMC_N1</strain>
    </source>
</reference>